<dbReference type="Pfam" id="PF20431">
    <property type="entry name" value="E_motif"/>
    <property type="match status" value="1"/>
</dbReference>
<dbReference type="Pfam" id="PF13041">
    <property type="entry name" value="PPR_2"/>
    <property type="match status" value="2"/>
</dbReference>
<dbReference type="Pfam" id="PF01535">
    <property type="entry name" value="PPR"/>
    <property type="match status" value="3"/>
</dbReference>
<organism evidence="3 4">
    <name type="scientific">Tripterygium wilfordii</name>
    <name type="common">Thunder God vine</name>
    <dbReference type="NCBI Taxonomy" id="458696"/>
    <lineage>
        <taxon>Eukaryota</taxon>
        <taxon>Viridiplantae</taxon>
        <taxon>Streptophyta</taxon>
        <taxon>Embryophyta</taxon>
        <taxon>Tracheophyta</taxon>
        <taxon>Spermatophyta</taxon>
        <taxon>Magnoliopsida</taxon>
        <taxon>eudicotyledons</taxon>
        <taxon>Gunneridae</taxon>
        <taxon>Pentapetalae</taxon>
        <taxon>rosids</taxon>
        <taxon>fabids</taxon>
        <taxon>Celastrales</taxon>
        <taxon>Celastraceae</taxon>
        <taxon>Tripterygium</taxon>
    </lineage>
</organism>
<evidence type="ECO:0000256" key="1">
    <source>
        <dbReference type="ARBA" id="ARBA00022737"/>
    </source>
</evidence>
<proteinExistence type="predicted"/>
<dbReference type="Proteomes" id="UP000593562">
    <property type="component" value="Unassembled WGS sequence"/>
</dbReference>
<evidence type="ECO:0000256" key="2">
    <source>
        <dbReference type="PROSITE-ProRule" id="PRU00708"/>
    </source>
</evidence>
<feature type="repeat" description="PPR" evidence="2">
    <location>
        <begin position="145"/>
        <end position="179"/>
    </location>
</feature>
<keyword evidence="1" id="KW-0677">Repeat</keyword>
<dbReference type="PROSITE" id="PS51375">
    <property type="entry name" value="PPR"/>
    <property type="match status" value="5"/>
</dbReference>
<dbReference type="PANTHER" id="PTHR47926:SF535">
    <property type="entry name" value="PENTACOTRIPEPTIDE-REPEAT REGION OF PRORP DOMAIN-CONTAINING PROTEIN"/>
    <property type="match status" value="1"/>
</dbReference>
<reference evidence="3 4" key="1">
    <citation type="journal article" date="2020" name="Nat. Commun.">
        <title>Genome of Tripterygium wilfordii and identification of cytochrome P450 involved in triptolide biosynthesis.</title>
        <authorList>
            <person name="Tu L."/>
            <person name="Su P."/>
            <person name="Zhang Z."/>
            <person name="Gao L."/>
            <person name="Wang J."/>
            <person name="Hu T."/>
            <person name="Zhou J."/>
            <person name="Zhang Y."/>
            <person name="Zhao Y."/>
            <person name="Liu Y."/>
            <person name="Song Y."/>
            <person name="Tong Y."/>
            <person name="Lu Y."/>
            <person name="Yang J."/>
            <person name="Xu C."/>
            <person name="Jia M."/>
            <person name="Peters R.J."/>
            <person name="Huang L."/>
            <person name="Gao W."/>
        </authorList>
    </citation>
    <scope>NUCLEOTIDE SEQUENCE [LARGE SCALE GENOMIC DNA]</scope>
    <source>
        <strain evidence="4">cv. XIE 37</strain>
        <tissue evidence="3">Leaf</tissue>
    </source>
</reference>
<dbReference type="OrthoDB" id="428771at2759"/>
<dbReference type="InterPro" id="IPR046960">
    <property type="entry name" value="PPR_At4g14850-like_plant"/>
</dbReference>
<dbReference type="InterPro" id="IPR002885">
    <property type="entry name" value="PPR_rpt"/>
</dbReference>
<feature type="repeat" description="PPR" evidence="2">
    <location>
        <begin position="378"/>
        <end position="412"/>
    </location>
</feature>
<dbReference type="GO" id="GO:0009451">
    <property type="term" value="P:RNA modification"/>
    <property type="evidence" value="ECO:0007669"/>
    <property type="project" value="InterPro"/>
</dbReference>
<feature type="repeat" description="PPR" evidence="2">
    <location>
        <begin position="246"/>
        <end position="280"/>
    </location>
</feature>
<gene>
    <name evidence="3" type="ORF">HS088_TW13G01042</name>
</gene>
<dbReference type="FunFam" id="1.25.40.10:FF:000382">
    <property type="entry name" value="Pentatricopeptide repeat-containing protein"/>
    <property type="match status" value="1"/>
</dbReference>
<dbReference type="InParanoid" id="A0A7J7CVM4"/>
<feature type="repeat" description="PPR" evidence="2">
    <location>
        <begin position="342"/>
        <end position="376"/>
    </location>
</feature>
<dbReference type="FunCoup" id="A0A7J7CVM4">
    <property type="interactions" value="67"/>
</dbReference>
<sequence>MSRSYTYGRLLYCSIADHSNYSTVVNLTVRGSHAHHLFDEVPNRDLYLLNTQLTSYLRNGNPRATWDLFRRIHCEYTALTAYTFTPVLGACSALPGSERGRQVHGLMVKTGAESGPVKTTLLDMYSKYGYLDDSVRVFEEIQDRDVVAWNTMLSSCLRNGFAEKALGVFAAMRRGGMKFSEFTLCSVLKACASLKAVRPGKQVHGLVVVMGRDLVILGTALIDLYSTVECVGEAIKVFSSLGWGKDDAMHNSLISGCVRNRKYKEAFSVMSRMKPNVVALTSALSACAENSDLWIGKQIHCVAIRFRLISDTQLCNVILDMYAKCGKILSARLLFDTICYKDVVSWTTMIDAYGSHGHGHEALELFKKMGEGDAVLPNAVTFLVILSACGHSGLVDQGQECFDSMKMSGLEPGPEHYACLIDILGRAGLIEGVWRLYHDMVKDGVKPAAEVWTALLNSCTLNLDISRGEFAAKHLLELEPNKPGNYVLLSNFYAAAGKWDSVNTLRDVMKKKWLVKEVGSSWVTTTHGHKDASKVQIFQH</sequence>
<dbReference type="FunFam" id="1.25.40.10:FF:000090">
    <property type="entry name" value="Pentatricopeptide repeat-containing protein, chloroplastic"/>
    <property type="match status" value="1"/>
</dbReference>
<comment type="caution">
    <text evidence="3">The sequence shown here is derived from an EMBL/GenBank/DDBJ whole genome shotgun (WGS) entry which is preliminary data.</text>
</comment>
<evidence type="ECO:0000313" key="4">
    <source>
        <dbReference type="Proteomes" id="UP000593562"/>
    </source>
</evidence>
<accession>A0A7J7CVM4</accession>
<dbReference type="GO" id="GO:0003723">
    <property type="term" value="F:RNA binding"/>
    <property type="evidence" value="ECO:0007669"/>
    <property type="project" value="InterPro"/>
</dbReference>
<dbReference type="NCBIfam" id="TIGR00756">
    <property type="entry name" value="PPR"/>
    <property type="match status" value="4"/>
</dbReference>
<dbReference type="AlphaFoldDB" id="A0A7J7CVM4"/>
<dbReference type="EMBL" id="JAAARO010000013">
    <property type="protein sequence ID" value="KAF5738147.1"/>
    <property type="molecule type" value="Genomic_DNA"/>
</dbReference>
<evidence type="ECO:0000313" key="3">
    <source>
        <dbReference type="EMBL" id="KAF5738147.1"/>
    </source>
</evidence>
<protein>
    <submittedName>
        <fullName evidence="3">Pentatricopeptide repeat-containing protein</fullName>
    </submittedName>
</protein>
<dbReference type="InterPro" id="IPR046848">
    <property type="entry name" value="E_motif"/>
</dbReference>
<name>A0A7J7CVM4_TRIWF</name>
<dbReference type="Gene3D" id="1.25.40.10">
    <property type="entry name" value="Tetratricopeptide repeat domain"/>
    <property type="match status" value="3"/>
</dbReference>
<keyword evidence="4" id="KW-1185">Reference proteome</keyword>
<dbReference type="PANTHER" id="PTHR47926">
    <property type="entry name" value="PENTATRICOPEPTIDE REPEAT-CONTAINING PROTEIN"/>
    <property type="match status" value="1"/>
</dbReference>
<feature type="repeat" description="PPR" evidence="2">
    <location>
        <begin position="413"/>
        <end position="447"/>
    </location>
</feature>
<dbReference type="InterPro" id="IPR011990">
    <property type="entry name" value="TPR-like_helical_dom_sf"/>
</dbReference>